<comment type="catalytic activity">
    <reaction evidence="6">
        <text>L-serine = pyruvate + NH4(+)</text>
        <dbReference type="Rhea" id="RHEA:19169"/>
        <dbReference type="ChEBI" id="CHEBI:15361"/>
        <dbReference type="ChEBI" id="CHEBI:28938"/>
        <dbReference type="ChEBI" id="CHEBI:33384"/>
        <dbReference type="EC" id="4.3.1.17"/>
    </reaction>
</comment>
<dbReference type="EMBL" id="JBHSDU010000001">
    <property type="protein sequence ID" value="MFC4308208.1"/>
    <property type="molecule type" value="Genomic_DNA"/>
</dbReference>
<dbReference type="InterPro" id="IPR001926">
    <property type="entry name" value="TrpB-like_PALP"/>
</dbReference>
<dbReference type="Gene3D" id="3.40.50.1100">
    <property type="match status" value="2"/>
</dbReference>
<keyword evidence="4" id="KW-0663">Pyridoxal phosphate</keyword>
<dbReference type="EC" id="4.3.1.17" evidence="3"/>
<comment type="similarity">
    <text evidence="2">Belongs to the serine/threonine dehydratase family.</text>
</comment>
<organism evidence="8 9">
    <name type="scientific">Steroidobacter flavus</name>
    <dbReference type="NCBI Taxonomy" id="1842136"/>
    <lineage>
        <taxon>Bacteria</taxon>
        <taxon>Pseudomonadati</taxon>
        <taxon>Pseudomonadota</taxon>
        <taxon>Gammaproteobacteria</taxon>
        <taxon>Steroidobacterales</taxon>
        <taxon>Steroidobacteraceae</taxon>
        <taxon>Steroidobacter</taxon>
    </lineage>
</organism>
<evidence type="ECO:0000313" key="8">
    <source>
        <dbReference type="EMBL" id="MFC4308208.1"/>
    </source>
</evidence>
<gene>
    <name evidence="8" type="ORF">ACFPN2_03850</name>
</gene>
<dbReference type="InterPro" id="IPR050147">
    <property type="entry name" value="Ser/Thr_Dehydratase"/>
</dbReference>
<evidence type="ECO:0000259" key="7">
    <source>
        <dbReference type="Pfam" id="PF00291"/>
    </source>
</evidence>
<protein>
    <recommendedName>
        <fullName evidence="3">L-serine ammonia-lyase</fullName>
        <ecNumber evidence="3">4.3.1.17</ecNumber>
    </recommendedName>
</protein>
<comment type="caution">
    <text evidence="8">The sequence shown here is derived from an EMBL/GenBank/DDBJ whole genome shotgun (WGS) entry which is preliminary data.</text>
</comment>
<dbReference type="InterPro" id="IPR036052">
    <property type="entry name" value="TrpB-like_PALP_sf"/>
</dbReference>
<name>A0ABV8SMP8_9GAMM</name>
<dbReference type="SUPFAM" id="SSF53686">
    <property type="entry name" value="Tryptophan synthase beta subunit-like PLP-dependent enzymes"/>
    <property type="match status" value="1"/>
</dbReference>
<evidence type="ECO:0000256" key="2">
    <source>
        <dbReference type="ARBA" id="ARBA00010869"/>
    </source>
</evidence>
<reference evidence="9" key="1">
    <citation type="journal article" date="2019" name="Int. J. Syst. Evol. Microbiol.">
        <title>The Global Catalogue of Microorganisms (GCM) 10K type strain sequencing project: providing services to taxonomists for standard genome sequencing and annotation.</title>
        <authorList>
            <consortium name="The Broad Institute Genomics Platform"/>
            <consortium name="The Broad Institute Genome Sequencing Center for Infectious Disease"/>
            <person name="Wu L."/>
            <person name="Ma J."/>
        </authorList>
    </citation>
    <scope>NUCLEOTIDE SEQUENCE [LARGE SCALE GENOMIC DNA]</scope>
    <source>
        <strain evidence="9">CGMCC 1.10759</strain>
    </source>
</reference>
<dbReference type="Pfam" id="PF00291">
    <property type="entry name" value="PALP"/>
    <property type="match status" value="1"/>
</dbReference>
<feature type="domain" description="Tryptophan synthase beta chain-like PALP" evidence="7">
    <location>
        <begin position="4"/>
        <end position="287"/>
    </location>
</feature>
<proteinExistence type="inferred from homology"/>
<comment type="cofactor">
    <cofactor evidence="1">
        <name>pyridoxal 5'-phosphate</name>
        <dbReference type="ChEBI" id="CHEBI:597326"/>
    </cofactor>
</comment>
<dbReference type="Proteomes" id="UP001595904">
    <property type="component" value="Unassembled WGS sequence"/>
</dbReference>
<dbReference type="PROSITE" id="PS00165">
    <property type="entry name" value="DEHYDRATASE_SER_THR"/>
    <property type="match status" value="1"/>
</dbReference>
<keyword evidence="9" id="KW-1185">Reference proteome</keyword>
<dbReference type="RefSeq" id="WP_380595149.1">
    <property type="nucleotide sequence ID" value="NZ_JBHSDU010000001.1"/>
</dbReference>
<evidence type="ECO:0000256" key="4">
    <source>
        <dbReference type="ARBA" id="ARBA00022898"/>
    </source>
</evidence>
<sequence length="305" mass="32099">MHLETPLIESLPLSAKAGIQTFLKLEAVQPTGSFKARGVGHACVEYKKRGAKRLISSSGGNAGLAVAFSGRRLGVPVTVVVPKTTTPRAKRLIEMERAEVIVHGDSWHEANAMALTLVDADSAFIHPFDDPLLWAGHATLVDELARQADKPDAIVLSVGGGGLLCGVCEGLTRNGWNDVAVVAAETRGADSYSQALAAGKPVLLPAIESIASSLGARAVCDRSVEFARQLQIESVVVSDAQAVSGCLTLLEEHRLLTEPACGASVAALTEKSSVLSRAKRVVVVVCGGVGVNYQQLLDWDTKFRS</sequence>
<keyword evidence="5" id="KW-0456">Lyase</keyword>
<accession>A0ABV8SMP8</accession>
<evidence type="ECO:0000256" key="1">
    <source>
        <dbReference type="ARBA" id="ARBA00001933"/>
    </source>
</evidence>
<evidence type="ECO:0000256" key="6">
    <source>
        <dbReference type="ARBA" id="ARBA00049406"/>
    </source>
</evidence>
<dbReference type="PANTHER" id="PTHR48078">
    <property type="entry name" value="THREONINE DEHYDRATASE, MITOCHONDRIAL-RELATED"/>
    <property type="match status" value="1"/>
</dbReference>
<evidence type="ECO:0000256" key="5">
    <source>
        <dbReference type="ARBA" id="ARBA00023239"/>
    </source>
</evidence>
<evidence type="ECO:0000313" key="9">
    <source>
        <dbReference type="Proteomes" id="UP001595904"/>
    </source>
</evidence>
<evidence type="ECO:0000256" key="3">
    <source>
        <dbReference type="ARBA" id="ARBA00012093"/>
    </source>
</evidence>
<dbReference type="PANTHER" id="PTHR48078:SF2">
    <property type="entry name" value="CATABOLIC L-SERINE_THREONINE DEHYDRATASE"/>
    <property type="match status" value="1"/>
</dbReference>
<dbReference type="InterPro" id="IPR000634">
    <property type="entry name" value="Ser/Thr_deHydtase_PyrdxlP-BS"/>
</dbReference>